<keyword evidence="1" id="KW-0812">Transmembrane</keyword>
<feature type="transmembrane region" description="Helical" evidence="1">
    <location>
        <begin position="309"/>
        <end position="331"/>
    </location>
</feature>
<dbReference type="InterPro" id="IPR049945">
    <property type="entry name" value="AAA_22"/>
</dbReference>
<accession>E1YL17</accession>
<dbReference type="InterPro" id="IPR027417">
    <property type="entry name" value="P-loop_NTPase"/>
</dbReference>
<evidence type="ECO:0000256" key="1">
    <source>
        <dbReference type="SAM" id="Phobius"/>
    </source>
</evidence>
<evidence type="ECO:0000313" key="3">
    <source>
        <dbReference type="EMBL" id="CBX30800.1"/>
    </source>
</evidence>
<dbReference type="PANTHER" id="PTHR35894:SF1">
    <property type="entry name" value="PHOSPHORIBULOKINASE _ URIDINE KINASE FAMILY"/>
    <property type="match status" value="1"/>
</dbReference>
<dbReference type="Pfam" id="PF13401">
    <property type="entry name" value="AAA_22"/>
    <property type="match status" value="1"/>
</dbReference>
<dbReference type="InterPro" id="IPR052026">
    <property type="entry name" value="ExeA_AAA_ATPase_DNA-bind"/>
</dbReference>
<feature type="domain" description="AAA+ ATPase" evidence="2">
    <location>
        <begin position="70"/>
        <end position="222"/>
    </location>
</feature>
<dbReference type="CDD" id="cd00009">
    <property type="entry name" value="AAA"/>
    <property type="match status" value="1"/>
</dbReference>
<dbReference type="Gene3D" id="3.40.50.300">
    <property type="entry name" value="P-loop containing nucleotide triphosphate hydrolases"/>
    <property type="match status" value="1"/>
</dbReference>
<dbReference type="AlphaFoldDB" id="E1YL17"/>
<keyword evidence="1" id="KW-0472">Membrane</keyword>
<name>E1YL17_9BACT</name>
<keyword evidence="1" id="KW-1133">Transmembrane helix</keyword>
<dbReference type="InterPro" id="IPR003593">
    <property type="entry name" value="AAA+_ATPase"/>
</dbReference>
<evidence type="ECO:0000259" key="2">
    <source>
        <dbReference type="SMART" id="SM00382"/>
    </source>
</evidence>
<protein>
    <recommendedName>
        <fullName evidence="2">AAA+ ATPase domain-containing protein</fullName>
    </recommendedName>
</protein>
<dbReference type="EMBL" id="FR695877">
    <property type="protein sequence ID" value="CBX30800.1"/>
    <property type="molecule type" value="Genomic_DNA"/>
</dbReference>
<dbReference type="GO" id="GO:0016887">
    <property type="term" value="F:ATP hydrolysis activity"/>
    <property type="evidence" value="ECO:0007669"/>
    <property type="project" value="InterPro"/>
</dbReference>
<dbReference type="SMART" id="SM00382">
    <property type="entry name" value="AAA"/>
    <property type="match status" value="1"/>
</dbReference>
<sequence>MLLLVNYNGLTITMSNQRIDSAQIPREGVYLDFFQFHEAPFSITPDPGFLFLSDTHQNVIEKIIYGVKNHLGFILLTGEVGTGKTTICRSILDRLDGNAETVYIINPSLSGIEILATILDDLGISCSAGAGKKELMDSLNSFLLATDRAKPVVIIIDDAQTMPVEALEDLRLLSNFETDKEKLLQMVLVGQPELLATISKPELRQLHQRIAIKCNLDYLKKEEIPGYIERRLFIAGNKGQVRFSASAINIIYKASNGIPRLINRICDYCLIASYLANEYTINKKHVKQALKEVGSTEYTRIKAFIKRLYYRYAFVLILIVLAGFAGSMRLWTYKNPEASPAINQTKATPVLNIKSNIVPPESTKASYTVLLASHPCNSHRPYDPICNRYADAKKNKPSPAPAF</sequence>
<dbReference type="SUPFAM" id="SSF52540">
    <property type="entry name" value="P-loop containing nucleoside triphosphate hydrolases"/>
    <property type="match status" value="1"/>
</dbReference>
<gene>
    <name evidence="3" type="ORF">N47_E43120</name>
</gene>
<dbReference type="PANTHER" id="PTHR35894">
    <property type="entry name" value="GENERAL SECRETION PATHWAY PROTEIN A-RELATED"/>
    <property type="match status" value="1"/>
</dbReference>
<proteinExistence type="predicted"/>
<reference evidence="3" key="1">
    <citation type="journal article" date="2011" name="Environ. Microbiol.">
        <title>Genomic insights into the metabolic potential of the polycyclic aromatic hydrocarbon degrading sulfate-reducing Deltaproteobacterium N47.</title>
        <authorList>
            <person name="Bergmann F."/>
            <person name="Selesi D."/>
            <person name="Weinmaier T."/>
            <person name="Tischler P."/>
            <person name="Rattei T."/>
            <person name="Meckenstock R.U."/>
        </authorList>
    </citation>
    <scope>NUCLEOTIDE SEQUENCE</scope>
</reference>
<organism evidence="3">
    <name type="scientific">uncultured Desulfobacterium sp</name>
    <dbReference type="NCBI Taxonomy" id="201089"/>
    <lineage>
        <taxon>Bacteria</taxon>
        <taxon>Pseudomonadati</taxon>
        <taxon>Thermodesulfobacteriota</taxon>
        <taxon>Desulfobacteria</taxon>
        <taxon>Desulfobacterales</taxon>
        <taxon>Desulfobacteriaceae</taxon>
        <taxon>Desulfobacterium</taxon>
        <taxon>environmental samples</taxon>
    </lineage>
</organism>